<dbReference type="AlphaFoldDB" id="A0A975IBU0"/>
<dbReference type="InterPro" id="IPR001034">
    <property type="entry name" value="DeoR_HTH"/>
</dbReference>
<dbReference type="CDD" id="cd00090">
    <property type="entry name" value="HTH_ARSR"/>
    <property type="match status" value="1"/>
</dbReference>
<dbReference type="PROSITE" id="PS00894">
    <property type="entry name" value="HTH_DEOR_1"/>
    <property type="match status" value="1"/>
</dbReference>
<proteinExistence type="predicted"/>
<dbReference type="InterPro" id="IPR036390">
    <property type="entry name" value="WH_DNA-bd_sf"/>
</dbReference>
<dbReference type="SMART" id="SM01134">
    <property type="entry name" value="DeoRC"/>
    <property type="match status" value="1"/>
</dbReference>
<feature type="domain" description="HTH deoR-type" evidence="4">
    <location>
        <begin position="8"/>
        <end position="63"/>
    </location>
</feature>
<reference evidence="5" key="1">
    <citation type="submission" date="2020-05" db="EMBL/GenBank/DDBJ databases">
        <authorList>
            <person name="Zeng H."/>
            <person name="Chan Y.K."/>
            <person name="Watt R.M."/>
        </authorList>
    </citation>
    <scope>NUCLEOTIDE SEQUENCE</scope>
    <source>
        <strain evidence="5">ATCC 700773</strain>
    </source>
</reference>
<dbReference type="InterPro" id="IPR036388">
    <property type="entry name" value="WH-like_DNA-bd_sf"/>
</dbReference>
<keyword evidence="3" id="KW-0804">Transcription</keyword>
<dbReference type="Proteomes" id="UP000671995">
    <property type="component" value="Chromosome"/>
</dbReference>
<name>A0A975IBU0_9SPIR</name>
<accession>A0A975IBU0</accession>
<dbReference type="Pfam" id="PF00455">
    <property type="entry name" value="DeoRC"/>
    <property type="match status" value="1"/>
</dbReference>
<dbReference type="RefSeq" id="WP_210118030.1">
    <property type="nucleotide sequence ID" value="NZ_CP054257.1"/>
</dbReference>
<evidence type="ECO:0000256" key="3">
    <source>
        <dbReference type="ARBA" id="ARBA00023163"/>
    </source>
</evidence>
<dbReference type="InterPro" id="IPR050313">
    <property type="entry name" value="Carb_Metab_HTH_regulators"/>
</dbReference>
<evidence type="ECO:0000256" key="2">
    <source>
        <dbReference type="ARBA" id="ARBA00023125"/>
    </source>
</evidence>
<dbReference type="InterPro" id="IPR014036">
    <property type="entry name" value="DeoR-like_C"/>
</dbReference>
<keyword evidence="1" id="KW-0805">Transcription regulation</keyword>
<reference evidence="5" key="2">
    <citation type="journal article" date="2021" name="Microbiol. Resour. Announc.">
        <title>Complete Genome Sequences of Three Human Oral Treponema parvum Isolates.</title>
        <authorList>
            <person name="Zeng H."/>
            <person name="Watt R.M."/>
        </authorList>
    </citation>
    <scope>NUCLEOTIDE SEQUENCE</scope>
    <source>
        <strain evidence="5">ATCC 700773</strain>
    </source>
</reference>
<dbReference type="PANTHER" id="PTHR30363:SF44">
    <property type="entry name" value="AGA OPERON TRANSCRIPTIONAL REPRESSOR-RELATED"/>
    <property type="match status" value="1"/>
</dbReference>
<dbReference type="InterPro" id="IPR018356">
    <property type="entry name" value="Tscrpt_reg_HTH_DeoR_CS"/>
</dbReference>
<protein>
    <submittedName>
        <fullName evidence="5">DeoR/GlpR transcriptional regulator</fullName>
    </submittedName>
</protein>
<evidence type="ECO:0000313" key="6">
    <source>
        <dbReference type="Proteomes" id="UP000671995"/>
    </source>
</evidence>
<dbReference type="PRINTS" id="PR00037">
    <property type="entry name" value="HTHLACR"/>
</dbReference>
<sequence>MKQSKEIVDKRHQQIIELLNKKNPIYVTELSQKLNVSELTVRRDFEALAKAGIIKRFHGGARLVTQSADEAPDYANKGIIAQEQKQQIAQVVAQYIKDGDTVFLNAGTTTTEIIKAVKNKHITVITNNSLASSFLRNTNASLISTGGEFNSKNLSYSGVLATYLINKIFSSVTVLGVNGLSASDGITTAFYPETMINQEFLKQSKGLKIVACDSSKLGKTFSFNTASISGIDIVITDSLADPAEVKKIIDQGVKVIIANAELEG</sequence>
<dbReference type="GO" id="GO:0003677">
    <property type="term" value="F:DNA binding"/>
    <property type="evidence" value="ECO:0007669"/>
    <property type="project" value="UniProtKB-KW"/>
</dbReference>
<organism evidence="5 6">
    <name type="scientific">Treponema parvum</name>
    <dbReference type="NCBI Taxonomy" id="138851"/>
    <lineage>
        <taxon>Bacteria</taxon>
        <taxon>Pseudomonadati</taxon>
        <taxon>Spirochaetota</taxon>
        <taxon>Spirochaetia</taxon>
        <taxon>Spirochaetales</taxon>
        <taxon>Treponemataceae</taxon>
        <taxon>Treponema</taxon>
    </lineage>
</organism>
<dbReference type="InterPro" id="IPR011991">
    <property type="entry name" value="ArsR-like_HTH"/>
</dbReference>
<dbReference type="InterPro" id="IPR037171">
    <property type="entry name" value="NagB/RpiA_transferase-like"/>
</dbReference>
<dbReference type="GO" id="GO:0003700">
    <property type="term" value="F:DNA-binding transcription factor activity"/>
    <property type="evidence" value="ECO:0007669"/>
    <property type="project" value="InterPro"/>
</dbReference>
<dbReference type="Pfam" id="PF08220">
    <property type="entry name" value="HTH_DeoR"/>
    <property type="match status" value="1"/>
</dbReference>
<keyword evidence="2" id="KW-0238">DNA-binding</keyword>
<evidence type="ECO:0000256" key="1">
    <source>
        <dbReference type="ARBA" id="ARBA00023015"/>
    </source>
</evidence>
<dbReference type="PROSITE" id="PS51000">
    <property type="entry name" value="HTH_DEOR_2"/>
    <property type="match status" value="1"/>
</dbReference>
<dbReference type="SMART" id="SM00420">
    <property type="entry name" value="HTH_DEOR"/>
    <property type="match status" value="1"/>
</dbReference>
<evidence type="ECO:0000313" key="5">
    <source>
        <dbReference type="EMBL" id="QTQ11235.1"/>
    </source>
</evidence>
<evidence type="ECO:0000259" key="4">
    <source>
        <dbReference type="PROSITE" id="PS51000"/>
    </source>
</evidence>
<dbReference type="SUPFAM" id="SSF100950">
    <property type="entry name" value="NagB/RpiA/CoA transferase-like"/>
    <property type="match status" value="1"/>
</dbReference>
<dbReference type="Gene3D" id="3.30.750.70">
    <property type="entry name" value="4-hydroxybutyrate coenzyme like domains"/>
    <property type="match status" value="1"/>
</dbReference>
<dbReference type="EMBL" id="CP054257">
    <property type="protein sequence ID" value="QTQ11235.1"/>
    <property type="molecule type" value="Genomic_DNA"/>
</dbReference>
<dbReference type="SUPFAM" id="SSF46785">
    <property type="entry name" value="Winged helix' DNA-binding domain"/>
    <property type="match status" value="1"/>
</dbReference>
<dbReference type="PANTHER" id="PTHR30363">
    <property type="entry name" value="HTH-TYPE TRANSCRIPTIONAL REGULATOR SRLR-RELATED"/>
    <property type="match status" value="1"/>
</dbReference>
<dbReference type="Gene3D" id="1.10.10.10">
    <property type="entry name" value="Winged helix-like DNA-binding domain superfamily/Winged helix DNA-binding domain"/>
    <property type="match status" value="1"/>
</dbReference>
<gene>
    <name evidence="5" type="ORF">HRI96_02910</name>
</gene>